<evidence type="ECO:0000256" key="2">
    <source>
        <dbReference type="ARBA" id="ARBA00022737"/>
    </source>
</evidence>
<reference evidence="4 5" key="1">
    <citation type="submission" date="2018-06" db="EMBL/GenBank/DDBJ databases">
        <title>Comparative genomics of Brasilonema spp. strains.</title>
        <authorList>
            <person name="Alvarenga D.O."/>
            <person name="Fiore M.F."/>
            <person name="Varani A.M."/>
        </authorList>
    </citation>
    <scope>NUCLEOTIDE SEQUENCE [LARGE SCALE GENOMIC DNA]</scope>
    <source>
        <strain evidence="4 5">CENA114</strain>
    </source>
</reference>
<feature type="repeat" description="WD" evidence="3">
    <location>
        <begin position="316"/>
        <end position="348"/>
    </location>
</feature>
<dbReference type="InterPro" id="IPR011047">
    <property type="entry name" value="Quinoprotein_ADH-like_sf"/>
</dbReference>
<dbReference type="InterPro" id="IPR001680">
    <property type="entry name" value="WD40_rpt"/>
</dbReference>
<evidence type="ECO:0000256" key="1">
    <source>
        <dbReference type="ARBA" id="ARBA00022574"/>
    </source>
</evidence>
<name>A0A856MFD3_9CYAN</name>
<keyword evidence="5" id="KW-1185">Reference proteome</keyword>
<sequence>MNRPTLNSKQFEQQYSGTLSDYVTAIAWSPKGTTLAATSAAGEVVLWQDGDLTTLQTGKGESVNCAAFSKDGQFLAVGGQDGKVKIWRESELIATLENSPAWVDKLAWSPTDNHLAFSLGRYVQVWNADTREIVVTLNFDASSVLGIDWRDDGEYLAIGGYLGVKIWDSQNWDEDPYILDIPSVSVAIAWSPDGKYLASGNMDRSITVVESQMLSSDGEAQPWLMQGFPGKIRQIAWSELATQQGAPLVACSSVDGIVVWEKQADDSLGWEATVLTNHVDIIQAIAFAPKSFLLASAAADGWICLWKKAKEVSQILTGVSSGFSTLAWHPQGNQLAAGGENGELFVWSKTKRGQGFGNK</sequence>
<dbReference type="PROSITE" id="PS50082">
    <property type="entry name" value="WD_REPEATS_2"/>
    <property type="match status" value="3"/>
</dbReference>
<dbReference type="InterPro" id="IPR015943">
    <property type="entry name" value="WD40/YVTN_repeat-like_dom_sf"/>
</dbReference>
<dbReference type="RefSeq" id="WP_171976088.1">
    <property type="nucleotide sequence ID" value="NZ_CAWOXK010000001.1"/>
</dbReference>
<dbReference type="AlphaFoldDB" id="A0A856MFD3"/>
<dbReference type="Gene3D" id="2.130.10.10">
    <property type="entry name" value="YVTN repeat-like/Quinoprotein amine dehydrogenase"/>
    <property type="match status" value="2"/>
</dbReference>
<dbReference type="Pfam" id="PF00400">
    <property type="entry name" value="WD40"/>
    <property type="match status" value="5"/>
</dbReference>
<keyword evidence="2" id="KW-0677">Repeat</keyword>
<dbReference type="PANTHER" id="PTHR19848">
    <property type="entry name" value="WD40 REPEAT PROTEIN"/>
    <property type="match status" value="1"/>
</dbReference>
<dbReference type="Proteomes" id="UP000503129">
    <property type="component" value="Chromosome"/>
</dbReference>
<evidence type="ECO:0000313" key="5">
    <source>
        <dbReference type="Proteomes" id="UP000503129"/>
    </source>
</evidence>
<evidence type="ECO:0008006" key="6">
    <source>
        <dbReference type="Google" id="ProtNLM"/>
    </source>
</evidence>
<dbReference type="KEGG" id="bsen:DP114_11080"/>
<proteinExistence type="predicted"/>
<gene>
    <name evidence="4" type="ORF">DP114_11080</name>
</gene>
<feature type="repeat" description="WD" evidence="3">
    <location>
        <begin position="275"/>
        <end position="307"/>
    </location>
</feature>
<dbReference type="PROSITE" id="PS50294">
    <property type="entry name" value="WD_REPEATS_REGION"/>
    <property type="match status" value="2"/>
</dbReference>
<organism evidence="4 5">
    <name type="scientific">Brasilonema sennae CENA114</name>
    <dbReference type="NCBI Taxonomy" id="415709"/>
    <lineage>
        <taxon>Bacteria</taxon>
        <taxon>Bacillati</taxon>
        <taxon>Cyanobacteriota</taxon>
        <taxon>Cyanophyceae</taxon>
        <taxon>Nostocales</taxon>
        <taxon>Scytonemataceae</taxon>
        <taxon>Brasilonema</taxon>
        <taxon>Bromeliae group (in: Brasilonema)</taxon>
    </lineage>
</organism>
<protein>
    <recommendedName>
        <fullName evidence="6">WD40 repeat-containing protein</fullName>
    </recommendedName>
</protein>
<evidence type="ECO:0000256" key="3">
    <source>
        <dbReference type="PROSITE-ProRule" id="PRU00221"/>
    </source>
</evidence>
<dbReference type="PANTHER" id="PTHR19848:SF8">
    <property type="entry name" value="F-BOX AND WD REPEAT DOMAIN CONTAINING 7"/>
    <property type="match status" value="1"/>
</dbReference>
<feature type="repeat" description="WD" evidence="3">
    <location>
        <begin position="56"/>
        <end position="87"/>
    </location>
</feature>
<dbReference type="EMBL" id="CP030118">
    <property type="protein sequence ID" value="QDL08371.1"/>
    <property type="molecule type" value="Genomic_DNA"/>
</dbReference>
<keyword evidence="1 3" id="KW-0853">WD repeat</keyword>
<accession>A0A856MFD3</accession>
<evidence type="ECO:0000313" key="4">
    <source>
        <dbReference type="EMBL" id="QDL08371.1"/>
    </source>
</evidence>
<dbReference type="SUPFAM" id="SSF50998">
    <property type="entry name" value="Quinoprotein alcohol dehydrogenase-like"/>
    <property type="match status" value="1"/>
</dbReference>
<dbReference type="SMART" id="SM00320">
    <property type="entry name" value="WD40"/>
    <property type="match status" value="8"/>
</dbReference>
<dbReference type="CDD" id="cd00200">
    <property type="entry name" value="WD40"/>
    <property type="match status" value="1"/>
</dbReference>